<dbReference type="InterPro" id="IPR006977">
    <property type="entry name" value="Yip1_dom"/>
</dbReference>
<evidence type="ECO:0000313" key="10">
    <source>
        <dbReference type="Proteomes" id="UP001623348"/>
    </source>
</evidence>
<organism evidence="9 10">
    <name type="scientific">Grus japonensis</name>
    <name type="common">Japanese crane</name>
    <name type="synonym">Red-crowned crane</name>
    <dbReference type="NCBI Taxonomy" id="30415"/>
    <lineage>
        <taxon>Eukaryota</taxon>
        <taxon>Metazoa</taxon>
        <taxon>Chordata</taxon>
        <taxon>Craniata</taxon>
        <taxon>Vertebrata</taxon>
        <taxon>Euteleostomi</taxon>
        <taxon>Archelosauria</taxon>
        <taxon>Archosauria</taxon>
        <taxon>Dinosauria</taxon>
        <taxon>Saurischia</taxon>
        <taxon>Theropoda</taxon>
        <taxon>Coelurosauria</taxon>
        <taxon>Aves</taxon>
        <taxon>Neognathae</taxon>
        <taxon>Neoaves</taxon>
        <taxon>Gruiformes</taxon>
        <taxon>Gruidae</taxon>
        <taxon>Grus</taxon>
    </lineage>
</organism>
<accession>A0ABC9XZ43</accession>
<feature type="domain" description="Yip1" evidence="8">
    <location>
        <begin position="98"/>
        <end position="264"/>
    </location>
</feature>
<sequence length="280" mass="31188">MAAPGELRFQEFEAAAELLSATPDATTPRAGEERPGHATVDVEPEDVEPPGDDSDRTELLGGQRQPRSFWTFEYYQAFFDVDTQQVLERIKGSVTPLPGKNFVRHRLRNNPDLYGPFWICATLVFALAVSGNLSHLTEKRTSPAYRYSPHFHTVTIAATLIYCYAWLVPLALWGFLRWRQSRGAGAYSFLETVCVYGYSLSAYVPAAVLWLIPAAWLQWLLLAVAALLSASVLALTFWPLVRADGRATALAVVAAVVSLHTLLAVGCKYYSRKNQQIRYS</sequence>
<comment type="caution">
    <text evidence="9">The sequence shown here is derived from an EMBL/GenBank/DDBJ whole genome shotgun (WGS) entry which is preliminary data.</text>
</comment>
<protein>
    <recommendedName>
        <fullName evidence="6">Protein YIPF</fullName>
    </recommendedName>
</protein>
<evidence type="ECO:0000256" key="5">
    <source>
        <dbReference type="ARBA" id="ARBA00023136"/>
    </source>
</evidence>
<evidence type="ECO:0000256" key="2">
    <source>
        <dbReference type="ARBA" id="ARBA00010596"/>
    </source>
</evidence>
<dbReference type="Proteomes" id="UP001623348">
    <property type="component" value="Unassembled WGS sequence"/>
</dbReference>
<dbReference type="AlphaFoldDB" id="A0ABC9XZ43"/>
<keyword evidence="4 6" id="KW-1133">Transmembrane helix</keyword>
<evidence type="ECO:0000259" key="8">
    <source>
        <dbReference type="Pfam" id="PF04893"/>
    </source>
</evidence>
<feature type="transmembrane region" description="Helical" evidence="6">
    <location>
        <begin position="247"/>
        <end position="270"/>
    </location>
</feature>
<comment type="subcellular location">
    <subcellularLocation>
        <location evidence="6">Golgi apparatus membrane</location>
        <topology evidence="6">Multi-pass membrane protein</topology>
    </subcellularLocation>
    <subcellularLocation>
        <location evidence="1">Golgi apparatus</location>
        <location evidence="1">cis-Golgi network membrane</location>
        <topology evidence="1">Multi-pass membrane protein</topology>
    </subcellularLocation>
</comment>
<evidence type="ECO:0000256" key="7">
    <source>
        <dbReference type="SAM" id="MobiDB-lite"/>
    </source>
</evidence>
<evidence type="ECO:0000256" key="4">
    <source>
        <dbReference type="ARBA" id="ARBA00022989"/>
    </source>
</evidence>
<evidence type="ECO:0000256" key="3">
    <source>
        <dbReference type="ARBA" id="ARBA00022692"/>
    </source>
</evidence>
<evidence type="ECO:0000256" key="1">
    <source>
        <dbReference type="ARBA" id="ARBA00004257"/>
    </source>
</evidence>
<feature type="transmembrane region" description="Helical" evidence="6">
    <location>
        <begin position="113"/>
        <end position="133"/>
    </location>
</feature>
<feature type="compositionally biased region" description="Acidic residues" evidence="7">
    <location>
        <begin position="42"/>
        <end position="52"/>
    </location>
</feature>
<evidence type="ECO:0000313" key="9">
    <source>
        <dbReference type="EMBL" id="GAB0201822.1"/>
    </source>
</evidence>
<dbReference type="GO" id="GO:0000139">
    <property type="term" value="C:Golgi membrane"/>
    <property type="evidence" value="ECO:0007669"/>
    <property type="project" value="UniProtKB-SubCell"/>
</dbReference>
<reference evidence="9 10" key="1">
    <citation type="submission" date="2024-06" db="EMBL/GenBank/DDBJ databases">
        <title>The draft genome of Grus japonensis, version 3.</title>
        <authorList>
            <person name="Nabeshima K."/>
            <person name="Suzuki S."/>
            <person name="Onuma M."/>
        </authorList>
    </citation>
    <scope>NUCLEOTIDE SEQUENCE [LARGE SCALE GENOMIC DNA]</scope>
    <source>
        <strain evidence="9 10">451A</strain>
    </source>
</reference>
<feature type="transmembrane region" description="Helical" evidence="6">
    <location>
        <begin position="195"/>
        <end position="212"/>
    </location>
</feature>
<dbReference type="Pfam" id="PF04893">
    <property type="entry name" value="Yip1"/>
    <property type="match status" value="1"/>
</dbReference>
<feature type="region of interest" description="Disordered" evidence="7">
    <location>
        <begin position="14"/>
        <end position="60"/>
    </location>
</feature>
<dbReference type="PANTHER" id="PTHR12822:SF3">
    <property type="entry name" value="PROTEIN YIPF2"/>
    <property type="match status" value="1"/>
</dbReference>
<proteinExistence type="inferred from homology"/>
<feature type="transmembrane region" description="Helical" evidence="6">
    <location>
        <begin position="154"/>
        <end position="175"/>
    </location>
</feature>
<gene>
    <name evidence="9" type="ORF">GRJ2_002647800</name>
</gene>
<comment type="similarity">
    <text evidence="2 6">Belongs to the YIP1 family.</text>
</comment>
<name>A0ABC9XZ43_GRUJA</name>
<dbReference type="InterPro" id="IPR039765">
    <property type="entry name" value="Yip5/YIPF1/YIPF2"/>
</dbReference>
<keyword evidence="3 6" id="KW-0812">Transmembrane</keyword>
<dbReference type="EMBL" id="BAAFJT010000033">
    <property type="protein sequence ID" value="GAB0201822.1"/>
    <property type="molecule type" value="Genomic_DNA"/>
</dbReference>
<keyword evidence="10" id="KW-1185">Reference proteome</keyword>
<evidence type="ECO:0000256" key="6">
    <source>
        <dbReference type="RuleBase" id="RU361264"/>
    </source>
</evidence>
<dbReference type="PANTHER" id="PTHR12822">
    <property type="entry name" value="PROTEIN YIPF"/>
    <property type="match status" value="1"/>
</dbReference>
<keyword evidence="5 6" id="KW-0472">Membrane</keyword>
<feature type="transmembrane region" description="Helical" evidence="6">
    <location>
        <begin position="219"/>
        <end position="241"/>
    </location>
</feature>